<dbReference type="EMBL" id="LAZR01038806">
    <property type="protein sequence ID" value="KKL18604.1"/>
    <property type="molecule type" value="Genomic_DNA"/>
</dbReference>
<accession>A0A0F9B9G8</accession>
<evidence type="ECO:0000313" key="1">
    <source>
        <dbReference type="EMBL" id="KKL18604.1"/>
    </source>
</evidence>
<sequence>MIKLRDLLLVEADVEDYIMMYVKQNVKDITSSKRNLKVLHQNVIQSLDAQDPDRKAIDKHFNIAVKYLEQAVVALTKVGVSLR</sequence>
<organism evidence="1">
    <name type="scientific">marine sediment metagenome</name>
    <dbReference type="NCBI Taxonomy" id="412755"/>
    <lineage>
        <taxon>unclassified sequences</taxon>
        <taxon>metagenomes</taxon>
        <taxon>ecological metagenomes</taxon>
    </lineage>
</organism>
<gene>
    <name evidence="1" type="ORF">LCGC14_2473870</name>
</gene>
<protein>
    <submittedName>
        <fullName evidence="1">Uncharacterized protein</fullName>
    </submittedName>
</protein>
<dbReference type="AlphaFoldDB" id="A0A0F9B9G8"/>
<proteinExistence type="predicted"/>
<name>A0A0F9B9G8_9ZZZZ</name>
<reference evidence="1" key="1">
    <citation type="journal article" date="2015" name="Nature">
        <title>Complex archaea that bridge the gap between prokaryotes and eukaryotes.</title>
        <authorList>
            <person name="Spang A."/>
            <person name="Saw J.H."/>
            <person name="Jorgensen S.L."/>
            <person name="Zaremba-Niedzwiedzka K."/>
            <person name="Martijn J."/>
            <person name="Lind A.E."/>
            <person name="van Eijk R."/>
            <person name="Schleper C."/>
            <person name="Guy L."/>
            <person name="Ettema T.J."/>
        </authorList>
    </citation>
    <scope>NUCLEOTIDE SEQUENCE</scope>
</reference>
<comment type="caution">
    <text evidence="1">The sequence shown here is derived from an EMBL/GenBank/DDBJ whole genome shotgun (WGS) entry which is preliminary data.</text>
</comment>